<gene>
    <name evidence="2" type="ORF">AaE_006351</name>
</gene>
<dbReference type="Proteomes" id="UP000469452">
    <property type="component" value="Unassembled WGS sequence"/>
</dbReference>
<dbReference type="EMBL" id="VJMI01011905">
    <property type="protein sequence ID" value="KAF0751521.1"/>
    <property type="molecule type" value="Genomic_DNA"/>
</dbReference>
<accession>A0A6A5AKB1</accession>
<feature type="compositionally biased region" description="Basic and acidic residues" evidence="1">
    <location>
        <begin position="321"/>
        <end position="339"/>
    </location>
</feature>
<organism evidence="2 3">
    <name type="scientific">Aphanomyces astaci</name>
    <name type="common">Crayfish plague agent</name>
    <dbReference type="NCBI Taxonomy" id="112090"/>
    <lineage>
        <taxon>Eukaryota</taxon>
        <taxon>Sar</taxon>
        <taxon>Stramenopiles</taxon>
        <taxon>Oomycota</taxon>
        <taxon>Saprolegniomycetes</taxon>
        <taxon>Saprolegniales</taxon>
        <taxon>Verrucalvaceae</taxon>
        <taxon>Aphanomyces</taxon>
    </lineage>
</organism>
<feature type="compositionally biased region" description="Basic and acidic residues" evidence="1">
    <location>
        <begin position="190"/>
        <end position="201"/>
    </location>
</feature>
<dbReference type="AlphaFoldDB" id="A0A6A5AKB1"/>
<feature type="compositionally biased region" description="Polar residues" evidence="1">
    <location>
        <begin position="203"/>
        <end position="216"/>
    </location>
</feature>
<name>A0A6A5AKB1_APHAT</name>
<dbReference type="VEuPathDB" id="FungiDB:H257_06140"/>
<reference evidence="2 3" key="1">
    <citation type="submission" date="2019-06" db="EMBL/GenBank/DDBJ databases">
        <title>Genomics analysis of Aphanomyces spp. identifies a new class of oomycete effector associated with host adaptation.</title>
        <authorList>
            <person name="Gaulin E."/>
        </authorList>
    </citation>
    <scope>NUCLEOTIDE SEQUENCE [LARGE SCALE GENOMIC DNA]</scope>
    <source>
        <strain evidence="2 3">E</strain>
    </source>
</reference>
<sequence length="427" mass="45541">MFDPTIVDSVPPSSPTPSPGLNLNANPLPPCTDVSVVGDATYCIPGDICGGNGTNCPKKGDVATKGCLQKLPSYKDADQCVAPSDAVCRNIHGSVLGCVFPLDVQSFNQLIVAAKDDVVADDAAAKDELTYYRNLLDKDKPRRPPPSRPPTLPSIYLTPSTIKLPSLKNERSATSPIIVNPTQSNQLERPPTRSKADKPVTRDPTSTNASEYTEPPTTKPQSPPSRAKKLRPIQKSVKGSKAPGAIDIQPVTKLANVSKQHGIGDDGANNDISTAKSAAIQLQHGCGTSGGPRGLTRLHASNNPPRPNDTSTAGPVRKPKVPKDKDAGRGKKKADDRHNIPTLNNDNQQLEERSNPLAPPSLVQKPKKPHRITNGHRAITSTTAQSSSINCVDTFDDDEPEMDSAPVWREDDMMLVTSGYGSDDGTM</sequence>
<evidence type="ECO:0000256" key="1">
    <source>
        <dbReference type="SAM" id="MobiDB-lite"/>
    </source>
</evidence>
<protein>
    <submittedName>
        <fullName evidence="2">Uncharacterized protein</fullName>
    </submittedName>
</protein>
<evidence type="ECO:0000313" key="3">
    <source>
        <dbReference type="Proteomes" id="UP000469452"/>
    </source>
</evidence>
<dbReference type="VEuPathDB" id="FungiDB:H257_06505"/>
<feature type="compositionally biased region" description="Low complexity" evidence="1">
    <location>
        <begin position="1"/>
        <end position="11"/>
    </location>
</feature>
<evidence type="ECO:0000313" key="2">
    <source>
        <dbReference type="EMBL" id="KAF0751521.1"/>
    </source>
</evidence>
<comment type="caution">
    <text evidence="2">The sequence shown here is derived from an EMBL/GenBank/DDBJ whole genome shotgun (WGS) entry which is preliminary data.</text>
</comment>
<proteinExistence type="predicted"/>
<feature type="region of interest" description="Disordered" evidence="1">
    <location>
        <begin position="283"/>
        <end position="373"/>
    </location>
</feature>
<feature type="region of interest" description="Disordered" evidence="1">
    <location>
        <begin position="135"/>
        <end position="245"/>
    </location>
</feature>
<feature type="region of interest" description="Disordered" evidence="1">
    <location>
        <begin position="1"/>
        <end position="21"/>
    </location>
</feature>
<feature type="compositionally biased region" description="Polar residues" evidence="1">
    <location>
        <begin position="172"/>
        <end position="187"/>
    </location>
</feature>
<feature type="compositionally biased region" description="Polar residues" evidence="1">
    <location>
        <begin position="299"/>
        <end position="313"/>
    </location>
</feature>